<gene>
    <name evidence="1" type="ORF">HG66A1_07070</name>
</gene>
<protein>
    <submittedName>
        <fullName evidence="1">Uncharacterized protein</fullName>
    </submittedName>
</protein>
<name>A0A517PHT0_9PLAN</name>
<evidence type="ECO:0000313" key="1">
    <source>
        <dbReference type="EMBL" id="QDT18944.1"/>
    </source>
</evidence>
<sequence length="51" mass="5800">MCPPARENTPTTKPAILPDRLCPTEMKTGKLINEQDTLMMIPNVLIRLTEY</sequence>
<organism evidence="1 2">
    <name type="scientific">Gimesia chilikensis</name>
    <dbReference type="NCBI Taxonomy" id="2605989"/>
    <lineage>
        <taxon>Bacteria</taxon>
        <taxon>Pseudomonadati</taxon>
        <taxon>Planctomycetota</taxon>
        <taxon>Planctomycetia</taxon>
        <taxon>Planctomycetales</taxon>
        <taxon>Planctomycetaceae</taxon>
        <taxon>Gimesia</taxon>
    </lineage>
</organism>
<accession>A0A517PHT0</accession>
<keyword evidence="2" id="KW-1185">Reference proteome</keyword>
<evidence type="ECO:0000313" key="2">
    <source>
        <dbReference type="Proteomes" id="UP000320421"/>
    </source>
</evidence>
<reference evidence="1 2" key="1">
    <citation type="submission" date="2019-02" db="EMBL/GenBank/DDBJ databases">
        <title>Deep-cultivation of Planctomycetes and their phenomic and genomic characterization uncovers novel biology.</title>
        <authorList>
            <person name="Wiegand S."/>
            <person name="Jogler M."/>
            <person name="Boedeker C."/>
            <person name="Pinto D."/>
            <person name="Vollmers J."/>
            <person name="Rivas-Marin E."/>
            <person name="Kohn T."/>
            <person name="Peeters S.H."/>
            <person name="Heuer A."/>
            <person name="Rast P."/>
            <person name="Oberbeckmann S."/>
            <person name="Bunk B."/>
            <person name="Jeske O."/>
            <person name="Meyerdierks A."/>
            <person name="Storesund J.E."/>
            <person name="Kallscheuer N."/>
            <person name="Luecker S."/>
            <person name="Lage O.M."/>
            <person name="Pohl T."/>
            <person name="Merkel B.J."/>
            <person name="Hornburger P."/>
            <person name="Mueller R.-W."/>
            <person name="Bruemmer F."/>
            <person name="Labrenz M."/>
            <person name="Spormann A.M."/>
            <person name="Op den Camp H."/>
            <person name="Overmann J."/>
            <person name="Amann R."/>
            <person name="Jetten M.S.M."/>
            <person name="Mascher T."/>
            <person name="Medema M.H."/>
            <person name="Devos D.P."/>
            <person name="Kaster A.-K."/>
            <person name="Ovreas L."/>
            <person name="Rohde M."/>
            <person name="Galperin M.Y."/>
            <person name="Jogler C."/>
        </authorList>
    </citation>
    <scope>NUCLEOTIDE SEQUENCE [LARGE SCALE GENOMIC DNA]</scope>
    <source>
        <strain evidence="1 2">HG66A1</strain>
    </source>
</reference>
<dbReference type="AlphaFoldDB" id="A0A517PHT0"/>
<dbReference type="EMBL" id="CP036266">
    <property type="protein sequence ID" value="QDT18944.1"/>
    <property type="molecule type" value="Genomic_DNA"/>
</dbReference>
<dbReference type="Proteomes" id="UP000320421">
    <property type="component" value="Chromosome"/>
</dbReference>
<proteinExistence type="predicted"/>